<dbReference type="OrthoDB" id="9807748at2"/>
<dbReference type="Pfam" id="PF01311">
    <property type="entry name" value="Bac_export_1"/>
    <property type="match status" value="1"/>
</dbReference>
<evidence type="ECO:0000313" key="11">
    <source>
        <dbReference type="EMBL" id="KZE65885.1"/>
    </source>
</evidence>
<keyword evidence="4 10" id="KW-1003">Cell membrane</keyword>
<keyword evidence="7 10" id="KW-0472">Membrane</keyword>
<evidence type="ECO:0000256" key="3">
    <source>
        <dbReference type="ARBA" id="ARBA00021717"/>
    </source>
</evidence>
<evidence type="ECO:0000313" key="12">
    <source>
        <dbReference type="Proteomes" id="UP000076567"/>
    </source>
</evidence>
<comment type="caution">
    <text evidence="11">The sequence shown here is derived from an EMBL/GenBank/DDBJ whole genome shotgun (WGS) entry which is preliminary data.</text>
</comment>
<dbReference type="NCBIfam" id="TIGR01400">
    <property type="entry name" value="fliR"/>
    <property type="match status" value="1"/>
</dbReference>
<feature type="transmembrane region" description="Helical" evidence="10">
    <location>
        <begin position="167"/>
        <end position="192"/>
    </location>
</feature>
<reference evidence="12" key="1">
    <citation type="submission" date="2016-01" db="EMBL/GenBank/DDBJ databases">
        <title>Draft genome of Chromobacterium sp. F49.</title>
        <authorList>
            <person name="Hong K.W."/>
        </authorList>
    </citation>
    <scope>NUCLEOTIDE SEQUENCE [LARGE SCALE GENOMIC DNA]</scope>
    <source>
        <strain evidence="12">P7IIIA</strain>
    </source>
</reference>
<evidence type="ECO:0000256" key="4">
    <source>
        <dbReference type="ARBA" id="ARBA00022475"/>
    </source>
</evidence>
<keyword evidence="6 10" id="KW-1133">Transmembrane helix</keyword>
<proteinExistence type="inferred from homology"/>
<evidence type="ECO:0000256" key="2">
    <source>
        <dbReference type="ARBA" id="ARBA00009772"/>
    </source>
</evidence>
<accession>A0A163QX81</accession>
<keyword evidence="11" id="KW-0282">Flagellum</keyword>
<dbReference type="PRINTS" id="PR00953">
    <property type="entry name" value="TYPE3IMRPROT"/>
</dbReference>
<dbReference type="RefSeq" id="WP_066240821.1">
    <property type="nucleotide sequence ID" value="NZ_LRFC01000023.1"/>
</dbReference>
<gene>
    <name evidence="11" type="ORF">AWM68_05765</name>
</gene>
<comment type="function">
    <text evidence="1 10">Role in flagellar biosynthesis.</text>
</comment>
<comment type="caution">
    <text evidence="10">Lacks conserved residue(s) required for the propagation of feature annotation.</text>
</comment>
<keyword evidence="5 10" id="KW-0812">Transmembrane</keyword>
<dbReference type="PANTHER" id="PTHR30065:SF1">
    <property type="entry name" value="SURFACE PRESENTATION OF ANTIGENS PROTEIN SPAR"/>
    <property type="match status" value="1"/>
</dbReference>
<keyword evidence="11" id="KW-0969">Cilium</keyword>
<feature type="transmembrane region" description="Helical" evidence="10">
    <location>
        <begin position="212"/>
        <end position="240"/>
    </location>
</feature>
<dbReference type="InterPro" id="IPR002010">
    <property type="entry name" value="T3SS_IM_R"/>
</dbReference>
<dbReference type="GO" id="GO:0005886">
    <property type="term" value="C:plasma membrane"/>
    <property type="evidence" value="ECO:0007669"/>
    <property type="project" value="UniProtKB-SubCell"/>
</dbReference>
<organism evidence="11 12">
    <name type="scientific">Fictibacillus phosphorivorans</name>
    <dbReference type="NCBI Taxonomy" id="1221500"/>
    <lineage>
        <taxon>Bacteria</taxon>
        <taxon>Bacillati</taxon>
        <taxon>Bacillota</taxon>
        <taxon>Bacilli</taxon>
        <taxon>Bacillales</taxon>
        <taxon>Fictibacillaceae</taxon>
        <taxon>Fictibacillus</taxon>
    </lineage>
</organism>
<name>A0A163QX81_9BACL</name>
<dbReference type="Proteomes" id="UP000076567">
    <property type="component" value="Unassembled WGS sequence"/>
</dbReference>
<feature type="transmembrane region" description="Helical" evidence="10">
    <location>
        <begin position="121"/>
        <end position="147"/>
    </location>
</feature>
<protein>
    <recommendedName>
        <fullName evidence="3 9">Flagellar biosynthetic protein FliR</fullName>
    </recommendedName>
</protein>
<dbReference type="EMBL" id="LRFC01000023">
    <property type="protein sequence ID" value="KZE65885.1"/>
    <property type="molecule type" value="Genomic_DNA"/>
</dbReference>
<evidence type="ECO:0000256" key="6">
    <source>
        <dbReference type="ARBA" id="ARBA00022989"/>
    </source>
</evidence>
<dbReference type="InterPro" id="IPR006303">
    <property type="entry name" value="FliR"/>
</dbReference>
<comment type="subcellular location">
    <subcellularLocation>
        <location evidence="10">Cell membrane</location>
        <topology evidence="10">Multi-pass membrane protein</topology>
    </subcellularLocation>
    <subcellularLocation>
        <location evidence="10">Bacterial flagellum basal body</location>
    </subcellularLocation>
</comment>
<feature type="transmembrane region" description="Helical" evidence="10">
    <location>
        <begin position="64"/>
        <end position="88"/>
    </location>
</feature>
<evidence type="ECO:0000256" key="8">
    <source>
        <dbReference type="ARBA" id="ARBA00023143"/>
    </source>
</evidence>
<dbReference type="GO" id="GO:0009425">
    <property type="term" value="C:bacterial-type flagellum basal body"/>
    <property type="evidence" value="ECO:0007669"/>
    <property type="project" value="UniProtKB-SubCell"/>
</dbReference>
<evidence type="ECO:0000256" key="1">
    <source>
        <dbReference type="ARBA" id="ARBA00002578"/>
    </source>
</evidence>
<evidence type="ECO:0000256" key="9">
    <source>
        <dbReference type="NCBIfam" id="TIGR01400"/>
    </source>
</evidence>
<dbReference type="GO" id="GO:0044780">
    <property type="term" value="P:bacterial-type flagellum assembly"/>
    <property type="evidence" value="ECO:0007669"/>
    <property type="project" value="UniProtKB-UniRule"/>
</dbReference>
<keyword evidence="12" id="KW-1185">Reference proteome</keyword>
<dbReference type="GO" id="GO:0006605">
    <property type="term" value="P:protein targeting"/>
    <property type="evidence" value="ECO:0007669"/>
    <property type="project" value="UniProtKB-UniRule"/>
</dbReference>
<dbReference type="PANTHER" id="PTHR30065">
    <property type="entry name" value="FLAGELLAR BIOSYNTHETIC PROTEIN FLIR"/>
    <property type="match status" value="1"/>
</dbReference>
<comment type="similarity">
    <text evidence="2 10">Belongs to the FliR/MopE/SpaR family.</text>
</comment>
<keyword evidence="11" id="KW-0966">Cell projection</keyword>
<evidence type="ECO:0000256" key="7">
    <source>
        <dbReference type="ARBA" id="ARBA00023136"/>
    </source>
</evidence>
<evidence type="ECO:0000256" key="5">
    <source>
        <dbReference type="ARBA" id="ARBA00022692"/>
    </source>
</evidence>
<evidence type="ECO:0000256" key="10">
    <source>
        <dbReference type="RuleBase" id="RU362071"/>
    </source>
</evidence>
<dbReference type="AlphaFoldDB" id="A0A163QX81"/>
<sequence length="257" mass="28172">MIDLAAFPAFLLIITRVSAFFLTIPVFSNKNLPVIHKIGLSLFLSWIMFYAINPDPISINSSFLLLIIKEAMVGLSIGFIAAIVFYAIQVAGGFIDLQMGFAIANVFDPQTGIQTPLMGRYLYTFALLFLLSTDAHHMLLDGIFYSYKFLPLDSAIANFGNGGMTRFVISVFSGMFLVALQMAIPIVGTLFLADLALGIVARTVPQMNIFVIGLPVKILIALVLFLVIMPAFFVSVQLLVDQMRDSMLNLMKLLGAA</sequence>
<keyword evidence="8 10" id="KW-0975">Bacterial flagellum</keyword>